<name>A0ABT1SZ91_9SPHI</name>
<dbReference type="EMBL" id="JANHOH010000001">
    <property type="protein sequence ID" value="MCQ6957669.1"/>
    <property type="molecule type" value="Genomic_DNA"/>
</dbReference>
<accession>A0ABT1SZ91</accession>
<dbReference type="PANTHER" id="PTHR36454">
    <property type="entry name" value="LMO2823 PROTEIN"/>
    <property type="match status" value="1"/>
</dbReference>
<keyword evidence="2" id="KW-1185">Reference proteome</keyword>
<protein>
    <submittedName>
        <fullName evidence="1">DUF1015 family protein</fullName>
    </submittedName>
</protein>
<organism evidence="1 2">
    <name type="scientific">Mucilaginibacter aquariorum</name>
    <dbReference type="NCBI Taxonomy" id="2967225"/>
    <lineage>
        <taxon>Bacteria</taxon>
        <taxon>Pseudomonadati</taxon>
        <taxon>Bacteroidota</taxon>
        <taxon>Sphingobacteriia</taxon>
        <taxon>Sphingobacteriales</taxon>
        <taxon>Sphingobacteriaceae</taxon>
        <taxon>Mucilaginibacter</taxon>
    </lineage>
</organism>
<dbReference type="Pfam" id="PF06245">
    <property type="entry name" value="DUF1015"/>
    <property type="match status" value="1"/>
</dbReference>
<evidence type="ECO:0000313" key="2">
    <source>
        <dbReference type="Proteomes" id="UP001204376"/>
    </source>
</evidence>
<dbReference type="PANTHER" id="PTHR36454:SF1">
    <property type="entry name" value="DUF1015 DOMAIN-CONTAINING PROTEIN"/>
    <property type="match status" value="1"/>
</dbReference>
<proteinExistence type="predicted"/>
<reference evidence="1 2" key="1">
    <citation type="submission" date="2022-07" db="EMBL/GenBank/DDBJ databases">
        <title>Mucilaginibacter sp. JC4.</title>
        <authorList>
            <person name="Le V."/>
            <person name="Ko S.-R."/>
            <person name="Ahn C.-Y."/>
            <person name="Oh H.-M."/>
        </authorList>
    </citation>
    <scope>NUCLEOTIDE SEQUENCE [LARGE SCALE GENOMIC DNA]</scope>
    <source>
        <strain evidence="1 2">JC4</strain>
    </source>
</reference>
<dbReference type="InterPro" id="IPR008323">
    <property type="entry name" value="UCP033563"/>
</dbReference>
<dbReference type="RefSeq" id="WP_256537866.1">
    <property type="nucleotide sequence ID" value="NZ_JANHOH010000001.1"/>
</dbReference>
<gene>
    <name evidence="1" type="ORF">NPE20_06865</name>
</gene>
<sequence length="368" mass="41484">MAKIYPFAALSPVSGGLDLKPLLEGVARQRPEISENQQMAYHSINETWASLLANGTLRRNPQALYVYELKDGTSSHTGIWALADLYDQILTHEATFDDSVRRLRNYREATGIEGSPVLLTYSPSSEVEEITQMIKSKRASACYQYATEIHSLWCISDPEITARLTLAFDQISQVFLADGHHRILSAQQLLPKFNRISALFMNTSELRIRRYDRVVVPYSPVDKKELFRLLMPNFYLHESFSGKFISPDKDRHVGLYIDGGWYHMVAKPRSCSDCTDAELLQEKVFGPLFGISDPSNDTRLKHFGGKSAPEQMQQFFSGHPQAIGFTLCPVSTEQLIAAALAGRNLPPKATWIDPKIPYGLLINHHEQP</sequence>
<evidence type="ECO:0000313" key="1">
    <source>
        <dbReference type="EMBL" id="MCQ6957669.1"/>
    </source>
</evidence>
<comment type="caution">
    <text evidence="1">The sequence shown here is derived from an EMBL/GenBank/DDBJ whole genome shotgun (WGS) entry which is preliminary data.</text>
</comment>
<dbReference type="Proteomes" id="UP001204376">
    <property type="component" value="Unassembled WGS sequence"/>
</dbReference>